<feature type="transmembrane region" description="Helical" evidence="1">
    <location>
        <begin position="98"/>
        <end position="128"/>
    </location>
</feature>
<keyword evidence="1" id="KW-0812">Transmembrane</keyword>
<evidence type="ECO:0000313" key="3">
    <source>
        <dbReference type="Proteomes" id="UP000254082"/>
    </source>
</evidence>
<accession>A0A380JBF1</accession>
<dbReference type="EMBL" id="UHFA01000002">
    <property type="protein sequence ID" value="SUN35415.1"/>
    <property type="molecule type" value="Genomic_DNA"/>
</dbReference>
<reference evidence="2 3" key="1">
    <citation type="submission" date="2018-06" db="EMBL/GenBank/DDBJ databases">
        <authorList>
            <consortium name="Pathogen Informatics"/>
            <person name="Doyle S."/>
        </authorList>
    </citation>
    <scope>NUCLEOTIDE SEQUENCE [LARGE SCALE GENOMIC DNA]</scope>
    <source>
        <strain evidence="3">NCTC 11391</strain>
    </source>
</reference>
<dbReference type="AlphaFoldDB" id="A0A380JBF1"/>
<proteinExistence type="predicted"/>
<keyword evidence="1" id="KW-0472">Membrane</keyword>
<keyword evidence="1" id="KW-1133">Transmembrane helix</keyword>
<dbReference type="RefSeq" id="WP_002996038.1">
    <property type="nucleotide sequence ID" value="NZ_UHFA01000002.1"/>
</dbReference>
<dbReference type="Proteomes" id="UP000254082">
    <property type="component" value="Unassembled WGS sequence"/>
</dbReference>
<feature type="transmembrane region" description="Helical" evidence="1">
    <location>
        <begin position="58"/>
        <end position="77"/>
    </location>
</feature>
<sequence>MILFTSIFQSVFKRRDVKIFLSFSLLPILVPLLSKFMDGMKSDLTSNFLSFFDVAISTQFRFVLPVLLFSLVISSVFKEEIDSGIMFLYKDINRKKIFNAKVLSLLVLYGLFFVLTAILSLIAYYGIMLPQGQVLSHFSPAELAGLKTTLLSILATVCLNIITTILVSMVAIKAKTIQSTLVGVFFSLAASVAPMLIGIKYIFPNGYVNLGGTNFVISACLILLLSIIYISIFYLRGVKQFKNIEF</sequence>
<evidence type="ECO:0000256" key="1">
    <source>
        <dbReference type="SAM" id="Phobius"/>
    </source>
</evidence>
<evidence type="ECO:0000313" key="2">
    <source>
        <dbReference type="EMBL" id="SUN35415.1"/>
    </source>
</evidence>
<feature type="transmembrane region" description="Helical" evidence="1">
    <location>
        <begin position="215"/>
        <end position="235"/>
    </location>
</feature>
<organism evidence="2 3">
    <name type="scientific">Streptococcus downei MFe28</name>
    <dbReference type="NCBI Taxonomy" id="764290"/>
    <lineage>
        <taxon>Bacteria</taxon>
        <taxon>Bacillati</taxon>
        <taxon>Bacillota</taxon>
        <taxon>Bacilli</taxon>
        <taxon>Lactobacillales</taxon>
        <taxon>Streptococcaceae</taxon>
        <taxon>Streptococcus</taxon>
    </lineage>
</organism>
<keyword evidence="3" id="KW-1185">Reference proteome</keyword>
<protein>
    <submittedName>
        <fullName evidence="2">Amino acid transporter</fullName>
    </submittedName>
</protein>
<gene>
    <name evidence="2" type="ORF">NCTC11391_00419</name>
</gene>
<feature type="transmembrane region" description="Helical" evidence="1">
    <location>
        <begin position="184"/>
        <end position="203"/>
    </location>
</feature>
<name>A0A380JBF1_STRDO</name>
<feature type="transmembrane region" description="Helical" evidence="1">
    <location>
        <begin position="148"/>
        <end position="172"/>
    </location>
</feature>